<feature type="transmembrane region" description="Helical" evidence="2">
    <location>
        <begin position="242"/>
        <end position="262"/>
    </location>
</feature>
<gene>
    <name evidence="3" type="ORF">ACFPK8_03970</name>
</gene>
<reference evidence="4" key="1">
    <citation type="journal article" date="2019" name="Int. J. Syst. Evol. Microbiol.">
        <title>The Global Catalogue of Microorganisms (GCM) 10K type strain sequencing project: providing services to taxonomists for standard genome sequencing and annotation.</title>
        <authorList>
            <consortium name="The Broad Institute Genomics Platform"/>
            <consortium name="The Broad Institute Genome Sequencing Center for Infectious Disease"/>
            <person name="Wu L."/>
            <person name="Ma J."/>
        </authorList>
    </citation>
    <scope>NUCLEOTIDE SEQUENCE [LARGE SCALE GENOMIC DNA]</scope>
    <source>
        <strain evidence="4">CGMCC 1.16455</strain>
    </source>
</reference>
<keyword evidence="2" id="KW-1133">Transmembrane helix</keyword>
<feature type="transmembrane region" description="Helical" evidence="2">
    <location>
        <begin position="198"/>
        <end position="222"/>
    </location>
</feature>
<feature type="transmembrane region" description="Helical" evidence="2">
    <location>
        <begin position="54"/>
        <end position="76"/>
    </location>
</feature>
<feature type="transmembrane region" description="Helical" evidence="2">
    <location>
        <begin position="130"/>
        <end position="151"/>
    </location>
</feature>
<keyword evidence="2" id="KW-0472">Membrane</keyword>
<evidence type="ECO:0000313" key="3">
    <source>
        <dbReference type="EMBL" id="MFC5296656.1"/>
    </source>
</evidence>
<name>A0ABW0FDG1_9MICO</name>
<evidence type="ECO:0000313" key="4">
    <source>
        <dbReference type="Proteomes" id="UP001595937"/>
    </source>
</evidence>
<sequence length="274" mass="28551">MSEDPAAADRARAEDSARARAAKEAAWSSLTRPRLSRSISGSRSSGFGASRSSGVGGVVGDLLLEIALAVGVHALWPLLARWMSFRRAAALIAGIGVGMLWGALVIPRWAFPAMRDTDGSMVGPLLTGEVASITLALLLLVFGGGMIALLAGQRRQLAASAGADRGDSPADEPVQNPPIRRESVRGSARASLMRGVRWLELVAIAASWMFAVSLLTCSFFYADPVTVAEHVAGEEPGSVWSHPVAVQLVLGTLIALTVAVVAGRTASNVSSTDR</sequence>
<organism evidence="3 4">
    <name type="scientific">Brachybacterium tyrofermentans</name>
    <dbReference type="NCBI Taxonomy" id="47848"/>
    <lineage>
        <taxon>Bacteria</taxon>
        <taxon>Bacillati</taxon>
        <taxon>Actinomycetota</taxon>
        <taxon>Actinomycetes</taxon>
        <taxon>Micrococcales</taxon>
        <taxon>Dermabacteraceae</taxon>
        <taxon>Brachybacterium</taxon>
    </lineage>
</organism>
<feature type="transmembrane region" description="Helical" evidence="2">
    <location>
        <begin position="88"/>
        <end position="110"/>
    </location>
</feature>
<keyword evidence="4" id="KW-1185">Reference proteome</keyword>
<keyword evidence="2" id="KW-0812">Transmembrane</keyword>
<evidence type="ECO:0000256" key="2">
    <source>
        <dbReference type="SAM" id="Phobius"/>
    </source>
</evidence>
<dbReference type="EMBL" id="JBHSLN010000012">
    <property type="protein sequence ID" value="MFC5296656.1"/>
    <property type="molecule type" value="Genomic_DNA"/>
</dbReference>
<proteinExistence type="predicted"/>
<evidence type="ECO:0000256" key="1">
    <source>
        <dbReference type="SAM" id="MobiDB-lite"/>
    </source>
</evidence>
<protein>
    <submittedName>
        <fullName evidence="3">Uncharacterized protein</fullName>
    </submittedName>
</protein>
<dbReference type="GeneID" id="303298534"/>
<comment type="caution">
    <text evidence="3">The sequence shown here is derived from an EMBL/GenBank/DDBJ whole genome shotgun (WGS) entry which is preliminary data.</text>
</comment>
<feature type="region of interest" description="Disordered" evidence="1">
    <location>
        <begin position="161"/>
        <end position="183"/>
    </location>
</feature>
<dbReference type="RefSeq" id="WP_193116246.1">
    <property type="nucleotide sequence ID" value="NZ_BAAAIR010000046.1"/>
</dbReference>
<dbReference type="Proteomes" id="UP001595937">
    <property type="component" value="Unassembled WGS sequence"/>
</dbReference>
<accession>A0ABW0FDG1</accession>